<keyword evidence="2" id="KW-1185">Reference proteome</keyword>
<reference evidence="1" key="2">
    <citation type="submission" date="2018-05" db="EMBL/GenBank/DDBJ databases">
        <title>OpunRS2 (Oryza punctata Reference Sequence Version 2).</title>
        <authorList>
            <person name="Zhang J."/>
            <person name="Kudrna D."/>
            <person name="Lee S."/>
            <person name="Talag J."/>
            <person name="Welchert J."/>
            <person name="Wing R.A."/>
        </authorList>
    </citation>
    <scope>NUCLEOTIDE SEQUENCE [LARGE SCALE GENOMIC DNA]</scope>
</reference>
<evidence type="ECO:0008006" key="3">
    <source>
        <dbReference type="Google" id="ProtNLM"/>
    </source>
</evidence>
<reference evidence="1" key="1">
    <citation type="submission" date="2015-04" db="UniProtKB">
        <authorList>
            <consortium name="EnsemblPlants"/>
        </authorList>
    </citation>
    <scope>IDENTIFICATION</scope>
</reference>
<evidence type="ECO:0000313" key="2">
    <source>
        <dbReference type="Proteomes" id="UP000026962"/>
    </source>
</evidence>
<accession>A0A0E0KDT5</accession>
<protein>
    <recommendedName>
        <fullName evidence="3">RNase H type-1 domain-containing protein</fullName>
    </recommendedName>
</protein>
<dbReference type="Proteomes" id="UP000026962">
    <property type="component" value="Chromosome 3"/>
</dbReference>
<dbReference type="HOGENOM" id="CLU_1629724_0_0_1"/>
<evidence type="ECO:0000313" key="1">
    <source>
        <dbReference type="EnsemblPlants" id="OPUNC03G16930.1"/>
    </source>
</evidence>
<dbReference type="AlphaFoldDB" id="A0A0E0KDT5"/>
<dbReference type="EnsemblPlants" id="OPUNC03G16930.1">
    <property type="protein sequence ID" value="OPUNC03G16930.1"/>
    <property type="gene ID" value="OPUNC03G16930"/>
</dbReference>
<dbReference type="Gramene" id="OPUNC03G16930.1">
    <property type="protein sequence ID" value="OPUNC03G16930.1"/>
    <property type="gene ID" value="OPUNC03G16930"/>
</dbReference>
<proteinExistence type="predicted"/>
<dbReference type="STRING" id="4537.A0A0E0KDT5"/>
<sequence length="163" mass="18226">MIAYLQASNSGDAIMKGCIFRNTDDRIEHVFVFLFCPFAGSVWVEVRKVFPLGLSALTNMKQWIFDFLKRGSVLQNTMLGVTFWHISEARNNVKNNNCPEHPHRVTQKINSHQMGLGMIIRDSSGACLFACNELVPGITILEVAEAVVICRALFLAGNEAYSM</sequence>
<name>A0A0E0KDT5_ORYPU</name>
<organism evidence="1">
    <name type="scientific">Oryza punctata</name>
    <name type="common">Red rice</name>
    <dbReference type="NCBI Taxonomy" id="4537"/>
    <lineage>
        <taxon>Eukaryota</taxon>
        <taxon>Viridiplantae</taxon>
        <taxon>Streptophyta</taxon>
        <taxon>Embryophyta</taxon>
        <taxon>Tracheophyta</taxon>
        <taxon>Spermatophyta</taxon>
        <taxon>Magnoliopsida</taxon>
        <taxon>Liliopsida</taxon>
        <taxon>Poales</taxon>
        <taxon>Poaceae</taxon>
        <taxon>BOP clade</taxon>
        <taxon>Oryzoideae</taxon>
        <taxon>Oryzeae</taxon>
        <taxon>Oryzinae</taxon>
        <taxon>Oryza</taxon>
    </lineage>
</organism>